<dbReference type="PROSITE" id="PS50850">
    <property type="entry name" value="MFS"/>
    <property type="match status" value="1"/>
</dbReference>
<dbReference type="EMBL" id="JAMTCO010000001">
    <property type="protein sequence ID" value="MCP2268009.1"/>
    <property type="molecule type" value="Genomic_DNA"/>
</dbReference>
<sequence>MSTQVAERGLWRNRDFRLLWGGQSLSLIGSQITLVAMPLVAVTLLAASPAQLGVLSALERLPFVLILFVGVWVDRVRRRPLLIATDFARGALLASVPVLFLTDGLTLAWLCVVVVLVGICQVVFDVADLAYLPSLVDKDQLTDANSKVQLSMSVAQVAGPGLVALLLGWFSAAVVIVIDTVTYLASGIACLLIRHRETVPARPEGKREPVLRAIRDGVRFVWGQPLLRPTLLATAFFMFFWTGIQTLYYPYAYRELGVPASLIALILAAGAPAAMVGAALGPKLVDRIGLGRMLLISGIFGNGSFLLLPLATTPTWLAVVVLAFAQLLFGVGMPLGVIVTMTVRQAVTPDHLQGRVAATFRAFGLGLSPLGALAAGFAAEPLGMRATIAVCAVGMLIPLVFQFLSPLVRLREVPETAQVQA</sequence>
<feature type="domain" description="Major facilitator superfamily (MFS) profile" evidence="7">
    <location>
        <begin position="227"/>
        <end position="421"/>
    </location>
</feature>
<feature type="transmembrane region" description="Helical" evidence="6">
    <location>
        <begin position="107"/>
        <end position="127"/>
    </location>
</feature>
<feature type="transmembrane region" description="Helical" evidence="6">
    <location>
        <begin position="148"/>
        <end position="167"/>
    </location>
</feature>
<dbReference type="InterPro" id="IPR011701">
    <property type="entry name" value="MFS"/>
</dbReference>
<feature type="transmembrane region" description="Helical" evidence="6">
    <location>
        <begin position="229"/>
        <end position="248"/>
    </location>
</feature>
<dbReference type="Pfam" id="PF07690">
    <property type="entry name" value="MFS_1"/>
    <property type="match status" value="1"/>
</dbReference>
<keyword evidence="3 6" id="KW-0812">Transmembrane</keyword>
<feature type="transmembrane region" description="Helical" evidence="6">
    <location>
        <begin position="385"/>
        <end position="404"/>
    </location>
</feature>
<accession>A0ABT1I613</accession>
<feature type="transmembrane region" description="Helical" evidence="6">
    <location>
        <begin position="316"/>
        <end position="339"/>
    </location>
</feature>
<feature type="transmembrane region" description="Helical" evidence="6">
    <location>
        <begin position="52"/>
        <end position="73"/>
    </location>
</feature>
<keyword evidence="5 6" id="KW-0472">Membrane</keyword>
<evidence type="ECO:0000256" key="3">
    <source>
        <dbReference type="ARBA" id="ARBA00022692"/>
    </source>
</evidence>
<name>A0ABT1I613_9PSEU</name>
<feature type="transmembrane region" description="Helical" evidence="6">
    <location>
        <begin position="293"/>
        <end position="310"/>
    </location>
</feature>
<comment type="caution">
    <text evidence="8">The sequence shown here is derived from an EMBL/GenBank/DDBJ whole genome shotgun (WGS) entry which is preliminary data.</text>
</comment>
<dbReference type="InterPro" id="IPR020846">
    <property type="entry name" value="MFS_dom"/>
</dbReference>
<evidence type="ECO:0000256" key="2">
    <source>
        <dbReference type="ARBA" id="ARBA00022475"/>
    </source>
</evidence>
<dbReference type="InterPro" id="IPR036259">
    <property type="entry name" value="MFS_trans_sf"/>
</dbReference>
<dbReference type="RefSeq" id="WP_253884933.1">
    <property type="nucleotide sequence ID" value="NZ_BAAAVB010000026.1"/>
</dbReference>
<keyword evidence="9" id="KW-1185">Reference proteome</keyword>
<keyword evidence="2" id="KW-1003">Cell membrane</keyword>
<dbReference type="CDD" id="cd06173">
    <property type="entry name" value="MFS_MefA_like"/>
    <property type="match status" value="1"/>
</dbReference>
<evidence type="ECO:0000256" key="5">
    <source>
        <dbReference type="ARBA" id="ARBA00023136"/>
    </source>
</evidence>
<dbReference type="PANTHER" id="PTHR23513:SF6">
    <property type="entry name" value="MAJOR FACILITATOR SUPERFAMILY ASSOCIATED DOMAIN-CONTAINING PROTEIN"/>
    <property type="match status" value="1"/>
</dbReference>
<evidence type="ECO:0000259" key="7">
    <source>
        <dbReference type="PROSITE" id="PS50850"/>
    </source>
</evidence>
<dbReference type="Proteomes" id="UP001205185">
    <property type="component" value="Unassembled WGS sequence"/>
</dbReference>
<dbReference type="PANTHER" id="PTHR23513">
    <property type="entry name" value="INTEGRAL MEMBRANE EFFLUX PROTEIN-RELATED"/>
    <property type="match status" value="1"/>
</dbReference>
<evidence type="ECO:0000256" key="6">
    <source>
        <dbReference type="SAM" id="Phobius"/>
    </source>
</evidence>
<organism evidence="8 9">
    <name type="scientific">Actinokineospora diospyrosa</name>
    <dbReference type="NCBI Taxonomy" id="103728"/>
    <lineage>
        <taxon>Bacteria</taxon>
        <taxon>Bacillati</taxon>
        <taxon>Actinomycetota</taxon>
        <taxon>Actinomycetes</taxon>
        <taxon>Pseudonocardiales</taxon>
        <taxon>Pseudonocardiaceae</taxon>
        <taxon>Actinokineospora</taxon>
    </lineage>
</organism>
<keyword evidence="4 6" id="KW-1133">Transmembrane helix</keyword>
<reference evidence="8 9" key="1">
    <citation type="submission" date="2022-06" db="EMBL/GenBank/DDBJ databases">
        <title>Genomic Encyclopedia of Archaeal and Bacterial Type Strains, Phase II (KMG-II): from individual species to whole genera.</title>
        <authorList>
            <person name="Goeker M."/>
        </authorList>
    </citation>
    <scope>NUCLEOTIDE SEQUENCE [LARGE SCALE GENOMIC DNA]</scope>
    <source>
        <strain evidence="8 9">DSM 44255</strain>
    </source>
</reference>
<evidence type="ECO:0000313" key="9">
    <source>
        <dbReference type="Proteomes" id="UP001205185"/>
    </source>
</evidence>
<feature type="transmembrane region" description="Helical" evidence="6">
    <location>
        <begin position="18"/>
        <end position="46"/>
    </location>
</feature>
<evidence type="ECO:0000256" key="1">
    <source>
        <dbReference type="ARBA" id="ARBA00004651"/>
    </source>
</evidence>
<feature type="transmembrane region" description="Helical" evidence="6">
    <location>
        <begin position="360"/>
        <end position="379"/>
    </location>
</feature>
<feature type="transmembrane region" description="Helical" evidence="6">
    <location>
        <begin position="260"/>
        <end position="281"/>
    </location>
</feature>
<comment type="subcellular location">
    <subcellularLocation>
        <location evidence="1">Cell membrane</location>
        <topology evidence="1">Multi-pass membrane protein</topology>
    </subcellularLocation>
</comment>
<dbReference type="Gene3D" id="1.20.1250.20">
    <property type="entry name" value="MFS general substrate transporter like domains"/>
    <property type="match status" value="1"/>
</dbReference>
<dbReference type="SUPFAM" id="SSF103473">
    <property type="entry name" value="MFS general substrate transporter"/>
    <property type="match status" value="1"/>
</dbReference>
<evidence type="ECO:0000313" key="8">
    <source>
        <dbReference type="EMBL" id="MCP2268009.1"/>
    </source>
</evidence>
<proteinExistence type="predicted"/>
<evidence type="ECO:0000256" key="4">
    <source>
        <dbReference type="ARBA" id="ARBA00022989"/>
    </source>
</evidence>
<protein>
    <submittedName>
        <fullName evidence="8">Arabinose efflux permease, MFS family</fullName>
    </submittedName>
</protein>
<gene>
    <name evidence="8" type="ORF">LV75_000491</name>
</gene>